<keyword evidence="1" id="KW-0677">Repeat</keyword>
<proteinExistence type="predicted"/>
<dbReference type="PANTHER" id="PTHR47493:SF3">
    <property type="entry name" value="PENTACOTRIPEPTIDE-REPEAT REGION OF PRORP DOMAIN-CONTAINING PROTEIN"/>
    <property type="match status" value="1"/>
</dbReference>
<accession>A0AAP0JWD4</accession>
<dbReference type="Gene3D" id="1.25.40.10">
    <property type="entry name" value="Tetratricopeptide repeat domain"/>
    <property type="match status" value="3"/>
</dbReference>
<evidence type="ECO:0000313" key="5">
    <source>
        <dbReference type="Proteomes" id="UP001419268"/>
    </source>
</evidence>
<dbReference type="AlphaFoldDB" id="A0AAP0JWD4"/>
<feature type="region of interest" description="Disordered" evidence="3">
    <location>
        <begin position="17"/>
        <end position="53"/>
    </location>
</feature>
<gene>
    <name evidence="4" type="ORF">Scep_010715</name>
</gene>
<evidence type="ECO:0008006" key="6">
    <source>
        <dbReference type="Google" id="ProtNLM"/>
    </source>
</evidence>
<dbReference type="InterPro" id="IPR011990">
    <property type="entry name" value="TPR-like_helical_dom_sf"/>
</dbReference>
<comment type="caution">
    <text evidence="4">The sequence shown here is derived from an EMBL/GenBank/DDBJ whole genome shotgun (WGS) entry which is preliminary data.</text>
</comment>
<evidence type="ECO:0000313" key="4">
    <source>
        <dbReference type="EMBL" id="KAK9141034.1"/>
    </source>
</evidence>
<dbReference type="PROSITE" id="PS51375">
    <property type="entry name" value="PPR"/>
    <property type="match status" value="2"/>
</dbReference>
<dbReference type="InterPro" id="IPR002885">
    <property type="entry name" value="PPR_rpt"/>
</dbReference>
<dbReference type="NCBIfam" id="TIGR00756">
    <property type="entry name" value="PPR"/>
    <property type="match status" value="2"/>
</dbReference>
<dbReference type="Pfam" id="PF13041">
    <property type="entry name" value="PPR_2"/>
    <property type="match status" value="1"/>
</dbReference>
<protein>
    <recommendedName>
        <fullName evidence="6">Pentatricopeptide repeat-containing protein</fullName>
    </recommendedName>
</protein>
<evidence type="ECO:0000256" key="3">
    <source>
        <dbReference type="SAM" id="MobiDB-lite"/>
    </source>
</evidence>
<dbReference type="PANTHER" id="PTHR47493">
    <property type="entry name" value="OS08G0520200 PROTEIN"/>
    <property type="match status" value="1"/>
</dbReference>
<evidence type="ECO:0000256" key="2">
    <source>
        <dbReference type="PROSITE-ProRule" id="PRU00708"/>
    </source>
</evidence>
<feature type="repeat" description="PPR" evidence="2">
    <location>
        <begin position="222"/>
        <end position="256"/>
    </location>
</feature>
<reference evidence="4 5" key="1">
    <citation type="submission" date="2024-01" db="EMBL/GenBank/DDBJ databases">
        <title>Genome assemblies of Stephania.</title>
        <authorList>
            <person name="Yang L."/>
        </authorList>
    </citation>
    <scope>NUCLEOTIDE SEQUENCE [LARGE SCALE GENOMIC DNA]</scope>
    <source>
        <strain evidence="4">JXDWG</strain>
        <tissue evidence="4">Leaf</tissue>
    </source>
</reference>
<dbReference type="Pfam" id="PF01535">
    <property type="entry name" value="PPR"/>
    <property type="match status" value="1"/>
</dbReference>
<feature type="repeat" description="PPR" evidence="2">
    <location>
        <begin position="187"/>
        <end position="221"/>
    </location>
</feature>
<evidence type="ECO:0000256" key="1">
    <source>
        <dbReference type="ARBA" id="ARBA00022737"/>
    </source>
</evidence>
<organism evidence="4 5">
    <name type="scientific">Stephania cephalantha</name>
    <dbReference type="NCBI Taxonomy" id="152367"/>
    <lineage>
        <taxon>Eukaryota</taxon>
        <taxon>Viridiplantae</taxon>
        <taxon>Streptophyta</taxon>
        <taxon>Embryophyta</taxon>
        <taxon>Tracheophyta</taxon>
        <taxon>Spermatophyta</taxon>
        <taxon>Magnoliopsida</taxon>
        <taxon>Ranunculales</taxon>
        <taxon>Menispermaceae</taxon>
        <taxon>Menispermoideae</taxon>
        <taxon>Cissampelideae</taxon>
        <taxon>Stephania</taxon>
    </lineage>
</organism>
<keyword evidence="5" id="KW-1185">Reference proteome</keyword>
<sequence length="530" mass="61402">MASLDFIKFRLQHIPNKKPNRIQRAKNPNLKTPTLLSSNSLSSSPSSSTSSSQLKSHDYYYHYNHYKTPENAHSTKHITHLVETFHEHKRLKNLLRKLYKRDSSPVHILKDEGDWTKDEFWTVIKFLKESSRAKEIHQVFDMWRNIEKSRINEVNYEKVLELIVEEGLIEEALCMVQEMKGLGLNVSSKVYNYVIHGLADKGKFGEALVFLKEMQEMNLKPRAKTYNGLIQAYAKHGMYGEMSKCVKKMELNGCSPDSFTYNFLIVGFAWGRLLNNMERMHQTLLSKRMLVQSPTLVAMLEAYADVGLVEKMEYIYRKVVFSKARLKDELIRKMASIYIKNYMYSRLDEFGAGIASRSRHTNLVWCLRLLSHGCLLSRKGMESIIRDMEGAQYPWSITLVNIMALAYLKMKDFKQLDVLLSQLVTRNLKPDMVTIGVLFDASVVGFDGTWIFREWRRMGLLGREVEMDTDPLVLAAFRKGSFLRRCEEVFSKLGSNATEKSVWTYSDLIDMVFKHREEKAQVVGSVENEA</sequence>
<name>A0AAP0JWD4_9MAGN</name>
<dbReference type="Proteomes" id="UP001419268">
    <property type="component" value="Unassembled WGS sequence"/>
</dbReference>
<dbReference type="EMBL" id="JBBNAG010000004">
    <property type="protein sequence ID" value="KAK9141034.1"/>
    <property type="molecule type" value="Genomic_DNA"/>
</dbReference>
<feature type="compositionally biased region" description="Low complexity" evidence="3">
    <location>
        <begin position="29"/>
        <end position="53"/>
    </location>
</feature>